<feature type="domain" description="Aldehyde dehydrogenase" evidence="2">
    <location>
        <begin position="2"/>
        <end position="290"/>
    </location>
</feature>
<dbReference type="SUPFAM" id="SSF53720">
    <property type="entry name" value="ALDH-like"/>
    <property type="match status" value="1"/>
</dbReference>
<dbReference type="InterPro" id="IPR016162">
    <property type="entry name" value="Ald_DH_N"/>
</dbReference>
<dbReference type="RefSeq" id="WP_219922205.1">
    <property type="nucleotide sequence ID" value="NZ_BMJG01000002.1"/>
</dbReference>
<dbReference type="InterPro" id="IPR047110">
    <property type="entry name" value="GABD/Sad-like"/>
</dbReference>
<evidence type="ECO:0000256" key="1">
    <source>
        <dbReference type="ARBA" id="ARBA00023002"/>
    </source>
</evidence>
<evidence type="ECO:0000313" key="3">
    <source>
        <dbReference type="EMBL" id="GGC31028.1"/>
    </source>
</evidence>
<gene>
    <name evidence="3" type="ORF">GCM10010974_11950</name>
</gene>
<organism evidence="3 4">
    <name type="scientific">Brevibacterium sediminis</name>
    <dbReference type="NCBI Taxonomy" id="1857024"/>
    <lineage>
        <taxon>Bacteria</taxon>
        <taxon>Bacillati</taxon>
        <taxon>Actinomycetota</taxon>
        <taxon>Actinomycetes</taxon>
        <taxon>Micrococcales</taxon>
        <taxon>Brevibacteriaceae</taxon>
        <taxon>Brevibacterium</taxon>
    </lineage>
</organism>
<evidence type="ECO:0000259" key="2">
    <source>
        <dbReference type="Pfam" id="PF00171"/>
    </source>
</evidence>
<dbReference type="Gene3D" id="3.40.605.10">
    <property type="entry name" value="Aldehyde Dehydrogenase, Chain A, domain 1"/>
    <property type="match status" value="1"/>
</dbReference>
<accession>A0ABQ1LXX0</accession>
<dbReference type="EMBL" id="BMJG01000002">
    <property type="protein sequence ID" value="GGC31028.1"/>
    <property type="molecule type" value="Genomic_DNA"/>
</dbReference>
<protein>
    <recommendedName>
        <fullName evidence="2">Aldehyde dehydrogenase domain-containing protein</fullName>
    </recommendedName>
</protein>
<dbReference type="Pfam" id="PF00171">
    <property type="entry name" value="Aldedh"/>
    <property type="match status" value="1"/>
</dbReference>
<dbReference type="InterPro" id="IPR016161">
    <property type="entry name" value="Ald_DH/histidinol_DH"/>
</dbReference>
<dbReference type="PANTHER" id="PTHR43217:SF2">
    <property type="entry name" value="SUCCINATE-SEMIALDEHYDE DEHYDROGENASE [NADP(+)]"/>
    <property type="match status" value="1"/>
</dbReference>
<dbReference type="PANTHER" id="PTHR43217">
    <property type="entry name" value="SUCCINATE SEMIALDEHYDE DEHYDROGENASE [NAD(P)+] SAD"/>
    <property type="match status" value="1"/>
</dbReference>
<keyword evidence="1" id="KW-0560">Oxidoreductase</keyword>
<name>A0ABQ1LXX0_9MICO</name>
<sequence>MPKTALHVGQVMNDALLPSDCYRNVLSDNDQIQMITADERVRRASLTGSEGVGAAVAAGHSLKESVLELGGSDPFIVLDSADPDATVTAAVKGRMTNSGQSCIASKRLIVVEDLYDEFVDLMTAKMSQFVAGDPVDSVTTMAPLSSEQAARDLMEQVEDAVAHGAKVHTGEHRADRPGAFVEPTVLTGVTEQMRACSEELFGPVAVVYSVANEDEAVALANDSSFGLGGTVVSEDIEKAQRVADRIDTGMVWINQATWTEPDLPFGGTKRSGVGRELGTEGVREFVNKKLIRTP</sequence>
<dbReference type="InterPro" id="IPR015590">
    <property type="entry name" value="Aldehyde_DH_dom"/>
</dbReference>
<comment type="caution">
    <text evidence="3">The sequence shown here is derived from an EMBL/GenBank/DDBJ whole genome shotgun (WGS) entry which is preliminary data.</text>
</comment>
<evidence type="ECO:0000313" key="4">
    <source>
        <dbReference type="Proteomes" id="UP000632322"/>
    </source>
</evidence>
<dbReference type="Gene3D" id="3.40.309.10">
    <property type="entry name" value="Aldehyde Dehydrogenase, Chain A, domain 2"/>
    <property type="match status" value="1"/>
</dbReference>
<dbReference type="InterPro" id="IPR016163">
    <property type="entry name" value="Ald_DH_C"/>
</dbReference>
<keyword evidence="4" id="KW-1185">Reference proteome</keyword>
<reference evidence="4" key="1">
    <citation type="journal article" date="2019" name="Int. J. Syst. Evol. Microbiol.">
        <title>The Global Catalogue of Microorganisms (GCM) 10K type strain sequencing project: providing services to taxonomists for standard genome sequencing and annotation.</title>
        <authorList>
            <consortium name="The Broad Institute Genomics Platform"/>
            <consortium name="The Broad Institute Genome Sequencing Center for Infectious Disease"/>
            <person name="Wu L."/>
            <person name="Ma J."/>
        </authorList>
    </citation>
    <scope>NUCLEOTIDE SEQUENCE [LARGE SCALE GENOMIC DNA]</scope>
    <source>
        <strain evidence="4">CGMCC 1.15472</strain>
    </source>
</reference>
<dbReference type="Proteomes" id="UP000632322">
    <property type="component" value="Unassembled WGS sequence"/>
</dbReference>
<proteinExistence type="predicted"/>